<dbReference type="InterPro" id="IPR016024">
    <property type="entry name" value="ARM-type_fold"/>
</dbReference>
<name>A0ABN8WRT0_SACUV</name>
<evidence type="ECO:0000256" key="5">
    <source>
        <dbReference type="ARBA" id="ARBA00022927"/>
    </source>
</evidence>
<dbReference type="PANTHER" id="PTHR10527">
    <property type="entry name" value="IMPORTIN BETA"/>
    <property type="match status" value="1"/>
</dbReference>
<dbReference type="Proteomes" id="UP001162085">
    <property type="component" value="Chromosome 2"/>
</dbReference>
<reference evidence="8" key="1">
    <citation type="submission" date="2022-10" db="EMBL/GenBank/DDBJ databases">
        <authorList>
            <person name="Byrne P K."/>
        </authorList>
    </citation>
    <scope>NUCLEOTIDE SEQUENCE</scope>
    <source>
        <strain evidence="8">ZP964</strain>
    </source>
</reference>
<keyword evidence="2" id="KW-0813">Transport</keyword>
<organism evidence="8 9">
    <name type="scientific">Saccharomyces uvarum</name>
    <name type="common">Yeast</name>
    <name type="synonym">Saccharomyces bayanus var. uvarum</name>
    <dbReference type="NCBI Taxonomy" id="230603"/>
    <lineage>
        <taxon>Eukaryota</taxon>
        <taxon>Fungi</taxon>
        <taxon>Dikarya</taxon>
        <taxon>Ascomycota</taxon>
        <taxon>Saccharomycotina</taxon>
        <taxon>Saccharomycetes</taxon>
        <taxon>Saccharomycetales</taxon>
        <taxon>Saccharomycetaceae</taxon>
        <taxon>Saccharomyces</taxon>
    </lineage>
</organism>
<dbReference type="EMBL" id="OX365929">
    <property type="protein sequence ID" value="CAI4056286.1"/>
    <property type="molecule type" value="Genomic_DNA"/>
</dbReference>
<keyword evidence="5" id="KW-0653">Protein transport</keyword>
<accession>A0ABN8WRT0</accession>
<proteinExistence type="predicted"/>
<dbReference type="InterPro" id="IPR021133">
    <property type="entry name" value="HEAT_type_2"/>
</dbReference>
<dbReference type="InterPro" id="IPR011989">
    <property type="entry name" value="ARM-like"/>
</dbReference>
<keyword evidence="3" id="KW-0963">Cytoplasm</keyword>
<dbReference type="SUPFAM" id="SSF48371">
    <property type="entry name" value="ARM repeat"/>
    <property type="match status" value="1"/>
</dbReference>
<evidence type="ECO:0000256" key="6">
    <source>
        <dbReference type="PROSITE-ProRule" id="PRU00103"/>
    </source>
</evidence>
<dbReference type="InterPro" id="IPR040122">
    <property type="entry name" value="Importin_beta"/>
</dbReference>
<sequence length="918" mass="103692">MGSTWKPAEDSVLQLATLLQNCMSPNPEIRNNAMEAMENFQLQPEFFNYLCYILIEGESNEVLKQHYSLQDLQNNRATAGMLLKNSMLGENNIIKNNNHDLDYVKSNIIHGLYNSNNNLVSNVTGIVITTLFSTYYRQHRDDPTGLQILYQLLELTSNGNEPSIKALSKIMEDSAQFFQLDWSGNAKPMETLLDSFFKFISDPSFSPVIRSESVKCINTVIPLQTQSFIVRLDKFLEIIFQLAQNDENDLVRAQICISFSFLLEFRPDKLVAHLDGIVQFMLHLIANVNEEKVAIEACEFLHAFATSPNIPEHILQPYVKDIIPILLSKMVYNEEHIILLEASNDDDAFLEDKDEDIKPIAPRIVKKKEGGNGDDDGDDNNEDDEDEDEDGDVDTQWNLRKCSAATLDVMTNILPHQVMDIAFPFLREHLGSDRWFIREATILALGAMAEGGMKYFNDGLPALIPFLVEQLNDKWAPVRKMACWTLSRFSPWILQDHTEFLMPVLEPIINTLLDKKKDAQEAAISSVAVFIENCDSELVETLFYSQLLTSFDKCLKYYKKKNLIILYDAIGRFAEKCELDETAMQIILPPLIGKWSLLSDSDKELWPLLECLSCVASSLGERFMPMAPEVYNRAFRILCHCVELETKSHQDPTIVVPEKDFIITSLDLIDGLVQGLGAQSQDLLFPQGTKDLTILKVMLECLQDSVHEVRQSCFALLGDIVYFFNSELIIGNLEDFLKLIGTEIMHNDDSDGVPAVINAIWALGLISERIDLNTYIIDMSRIVLDLFTTTTQIVDSSVMENLSVTIGKMGLTHPEVFSSGAFSKDSNWNKWCLCVNALADVEEKSSAYMGFLKIINVTHTGTTMSNDTIKKVVSGLSNNVEANVFAQDIYTFLMNHSAQISNTNFTPDEISFLQQLTN</sequence>
<protein>
    <submittedName>
        <fullName evidence="8">Uncharacterized protein</fullName>
    </submittedName>
</protein>
<evidence type="ECO:0000256" key="4">
    <source>
        <dbReference type="ARBA" id="ARBA00022737"/>
    </source>
</evidence>
<evidence type="ECO:0000313" key="9">
    <source>
        <dbReference type="Proteomes" id="UP001162085"/>
    </source>
</evidence>
<evidence type="ECO:0000256" key="3">
    <source>
        <dbReference type="ARBA" id="ARBA00022490"/>
    </source>
</evidence>
<feature type="compositionally biased region" description="Acidic residues" evidence="7">
    <location>
        <begin position="372"/>
        <end position="393"/>
    </location>
</feature>
<feature type="region of interest" description="Disordered" evidence="7">
    <location>
        <begin position="361"/>
        <end position="395"/>
    </location>
</feature>
<feature type="repeat" description="HEAT" evidence="6">
    <location>
        <begin position="463"/>
        <end position="499"/>
    </location>
</feature>
<keyword evidence="9" id="KW-1185">Reference proteome</keyword>
<comment type="subcellular location">
    <subcellularLocation>
        <location evidence="1">Cytoplasm</location>
    </subcellularLocation>
</comment>
<evidence type="ECO:0000256" key="7">
    <source>
        <dbReference type="SAM" id="MobiDB-lite"/>
    </source>
</evidence>
<dbReference type="Pfam" id="PF13513">
    <property type="entry name" value="HEAT_EZ"/>
    <property type="match status" value="1"/>
</dbReference>
<evidence type="ECO:0000256" key="1">
    <source>
        <dbReference type="ARBA" id="ARBA00004496"/>
    </source>
</evidence>
<evidence type="ECO:0000256" key="2">
    <source>
        <dbReference type="ARBA" id="ARBA00022448"/>
    </source>
</evidence>
<dbReference type="PROSITE" id="PS50077">
    <property type="entry name" value="HEAT_REPEAT"/>
    <property type="match status" value="1"/>
</dbReference>
<gene>
    <name evidence="8" type="primary">SUVZ02G1310</name>
    <name evidence="8" type="ORF">SUVZ_02G1310</name>
</gene>
<evidence type="ECO:0000313" key="8">
    <source>
        <dbReference type="EMBL" id="CAI4056286.1"/>
    </source>
</evidence>
<dbReference type="Gene3D" id="1.25.10.10">
    <property type="entry name" value="Leucine-rich Repeat Variant"/>
    <property type="match status" value="1"/>
</dbReference>
<keyword evidence="4" id="KW-0677">Repeat</keyword>